<gene>
    <name evidence="3" type="ORF">PV517_31400</name>
</gene>
<keyword evidence="4" id="KW-1185">Reference proteome</keyword>
<sequence length="521" mass="55824">MSIFSDFQQVALRQPDAPALVTFDDAVSYGTVLDLAHQVAAGLLRAGLRTGERVAVHLSNRYELVSVYYACLRVGAVIVPVSHKLSAGEVDQLIEDSAPRFYLGEAEVHEPCAQVIEKHGTVEYSWILDSTDSTDSTDSSDTAITRPWSSLLADTPVSADDIGPDELAAIFYTSGTTGRPKSLVLSQATLEAGLDLTQAQGVGHADATYYMINLMNPWGILVLLTSLRRGRPLALTATNTPDVVLRMLRTHRFGWIGGAPTTFRTLLTEARTAAEPAPDLAGTRCVAGGDACPIELSRDFAETFGASLTGVYGMTETAAPVIEQPRIDAVDVPSIGWPLPGVEVRVDAEEGEESGELLLRTPSRPVGSWNGSGVERFDRTEWLASGDIVRRREDGCLLFVGRKKDLIMVEGYPVSPLEIEQAIAAHPDVAAALVFGVPDTATGERAVALVEPEPGRRIEPAAVLEHLSGRLGAYKHPAEIDIVEKLPVLPSGKLGRQRLATEYTSSRAATETSPTMPAHAG</sequence>
<dbReference type="InterPro" id="IPR000873">
    <property type="entry name" value="AMP-dep_synth/lig_dom"/>
</dbReference>
<evidence type="ECO:0000259" key="2">
    <source>
        <dbReference type="Pfam" id="PF13193"/>
    </source>
</evidence>
<accession>A0ABU4LBK9</accession>
<feature type="domain" description="AMP-binding enzyme C-terminal" evidence="2">
    <location>
        <begin position="418"/>
        <end position="493"/>
    </location>
</feature>
<dbReference type="Gene3D" id="3.30.300.30">
    <property type="match status" value="1"/>
</dbReference>
<evidence type="ECO:0000313" key="4">
    <source>
        <dbReference type="Proteomes" id="UP001271723"/>
    </source>
</evidence>
<dbReference type="InterPro" id="IPR025110">
    <property type="entry name" value="AMP-bd_C"/>
</dbReference>
<dbReference type="InterPro" id="IPR045851">
    <property type="entry name" value="AMP-bd_C_sf"/>
</dbReference>
<dbReference type="SUPFAM" id="SSF56801">
    <property type="entry name" value="Acetyl-CoA synthetase-like"/>
    <property type="match status" value="1"/>
</dbReference>
<dbReference type="Proteomes" id="UP001271723">
    <property type="component" value="Unassembled WGS sequence"/>
</dbReference>
<proteinExistence type="predicted"/>
<dbReference type="PANTHER" id="PTHR43767:SF1">
    <property type="entry name" value="NONRIBOSOMAL PEPTIDE SYNTHASE PES1 (EUROFUNG)-RELATED"/>
    <property type="match status" value="1"/>
</dbReference>
<feature type="domain" description="AMP-dependent synthetase/ligase" evidence="1">
    <location>
        <begin position="7"/>
        <end position="363"/>
    </location>
</feature>
<evidence type="ECO:0000259" key="1">
    <source>
        <dbReference type="Pfam" id="PF00501"/>
    </source>
</evidence>
<dbReference type="Gene3D" id="3.40.50.12780">
    <property type="entry name" value="N-terminal domain of ligase-like"/>
    <property type="match status" value="1"/>
</dbReference>
<dbReference type="PROSITE" id="PS00455">
    <property type="entry name" value="AMP_BINDING"/>
    <property type="match status" value="1"/>
</dbReference>
<dbReference type="RefSeq" id="WP_179203374.1">
    <property type="nucleotide sequence ID" value="NZ_JAGJBZ010000001.1"/>
</dbReference>
<evidence type="ECO:0000313" key="3">
    <source>
        <dbReference type="EMBL" id="MDX2913162.1"/>
    </source>
</evidence>
<organism evidence="3 4">
    <name type="scientific">Streptomyces griseiscabiei</name>
    <dbReference type="NCBI Taxonomy" id="2993540"/>
    <lineage>
        <taxon>Bacteria</taxon>
        <taxon>Bacillati</taxon>
        <taxon>Actinomycetota</taxon>
        <taxon>Actinomycetes</taxon>
        <taxon>Kitasatosporales</taxon>
        <taxon>Streptomycetaceae</taxon>
        <taxon>Streptomyces</taxon>
    </lineage>
</organism>
<dbReference type="Pfam" id="PF13193">
    <property type="entry name" value="AMP-binding_C"/>
    <property type="match status" value="1"/>
</dbReference>
<comment type="caution">
    <text evidence="3">The sequence shown here is derived from an EMBL/GenBank/DDBJ whole genome shotgun (WGS) entry which is preliminary data.</text>
</comment>
<dbReference type="PANTHER" id="PTHR43767">
    <property type="entry name" value="LONG-CHAIN-FATTY-ACID--COA LIGASE"/>
    <property type="match status" value="1"/>
</dbReference>
<dbReference type="Pfam" id="PF00501">
    <property type="entry name" value="AMP-binding"/>
    <property type="match status" value="1"/>
</dbReference>
<dbReference type="InterPro" id="IPR020845">
    <property type="entry name" value="AMP-binding_CS"/>
</dbReference>
<dbReference type="EMBL" id="JARAVY010000014">
    <property type="protein sequence ID" value="MDX2913162.1"/>
    <property type="molecule type" value="Genomic_DNA"/>
</dbReference>
<reference evidence="3 4" key="1">
    <citation type="journal article" date="2023" name="Microb. Genom.">
        <title>Mesoterricola silvestris gen. nov., sp. nov., Mesoterricola sediminis sp. nov., Geothrix oryzae sp. nov., Geothrix edaphica sp. nov., Geothrix rubra sp. nov., and Geothrix limicola sp. nov., six novel members of Acidobacteriota isolated from soils.</title>
        <authorList>
            <person name="Weisberg A.J."/>
            <person name="Pearce E."/>
            <person name="Kramer C.G."/>
            <person name="Chang J.H."/>
            <person name="Clarke C.R."/>
        </authorList>
    </citation>
    <scope>NUCLEOTIDE SEQUENCE [LARGE SCALE GENOMIC DNA]</scope>
    <source>
        <strain evidence="3 4">NRRL_B-2795</strain>
    </source>
</reference>
<dbReference type="InterPro" id="IPR050237">
    <property type="entry name" value="ATP-dep_AMP-bd_enzyme"/>
</dbReference>
<protein>
    <submittedName>
        <fullName evidence="3">Class I adenylate-forming enzyme family protein</fullName>
    </submittedName>
</protein>
<dbReference type="InterPro" id="IPR042099">
    <property type="entry name" value="ANL_N_sf"/>
</dbReference>
<name>A0ABU4LBK9_9ACTN</name>